<dbReference type="InterPro" id="IPR012337">
    <property type="entry name" value="RNaseH-like_sf"/>
</dbReference>
<evidence type="ECO:0000259" key="2">
    <source>
        <dbReference type="Pfam" id="PF13546"/>
    </source>
</evidence>
<protein>
    <recommendedName>
        <fullName evidence="2">Transposase IS701-like DDE domain-containing protein</fullName>
    </recommendedName>
</protein>
<reference evidence="3 4" key="1">
    <citation type="submission" date="2016-09" db="EMBL/GenBank/DDBJ databases">
        <title>Complete genome of Desulfosporosinus sp. OL.</title>
        <authorList>
            <person name="Mardanov A."/>
            <person name="Beletsky A."/>
            <person name="Panova A."/>
            <person name="Karnachuk O."/>
            <person name="Ravin N."/>
        </authorList>
    </citation>
    <scope>NUCLEOTIDE SEQUENCE [LARGE SCALE GENOMIC DNA]</scope>
    <source>
        <strain evidence="3 4">OL</strain>
    </source>
</reference>
<dbReference type="RefSeq" id="WP_075366028.1">
    <property type="nucleotide sequence ID" value="NZ_MLBF01000033.1"/>
</dbReference>
<dbReference type="Proteomes" id="UP000186102">
    <property type="component" value="Unassembled WGS sequence"/>
</dbReference>
<keyword evidence="1" id="KW-0472">Membrane</keyword>
<dbReference type="InterPro" id="IPR038721">
    <property type="entry name" value="IS701-like_DDE_dom"/>
</dbReference>
<keyword evidence="1" id="KW-0812">Transmembrane</keyword>
<keyword evidence="4" id="KW-1185">Reference proteome</keyword>
<keyword evidence="1" id="KW-1133">Transmembrane helix</keyword>
<feature type="transmembrane region" description="Helical" evidence="1">
    <location>
        <begin position="21"/>
        <end position="38"/>
    </location>
</feature>
<evidence type="ECO:0000256" key="1">
    <source>
        <dbReference type="SAM" id="Phobius"/>
    </source>
</evidence>
<sequence length="482" mass="55414">MLKLIDTILQRFQCCFKRKETFSWFVVIIVGMLVRTNLRGVSSIVGCLHLDSCHYESMIYFFRSPAFNLGDIKRQWVNVVQQYIKPVKIDRRTIIIGDHIKVGKEARYMPGVKKLHQDSGNVGKAEYIFGHQFGMIGILAEGPTTQCVPLDIDLHDGIDEINALNHDSSEQTTSETPKENSIGKIIQMAGRYVNVTSEKIIVLLDAYFPSVTSFNAAEAINQEHSSKLITLIMRAKSNTVAFKEPQKPEKRGKGRPRIYGEKVVFKNLFQDCLETFQTLSINLYGKNETVQYLCLDLLWKPIGRKVRFVLVKTGEKMMILMCSDRTLQPQQIILAYSYRFKIEVSFKMLKHVIGSFGYHFWTKALPKLSRLKTKTDLSVVKKLTDKERILATTRAIEVYTFLSCMAMGILTIVSLTFPTLVWQKFSGWLRTRSSALPSVETVRSVIQQELSWNFRNLSYYATLSKIQDYQRLEFDMSEKIRA</sequence>
<dbReference type="EMBL" id="MLBF01000033">
    <property type="protein sequence ID" value="OLN29386.1"/>
    <property type="molecule type" value="Genomic_DNA"/>
</dbReference>
<dbReference type="STRING" id="1888891.DSOL_3562"/>
<gene>
    <name evidence="3" type="ORF">DSOL_3562</name>
</gene>
<dbReference type="AlphaFoldDB" id="A0A1Q8QPZ5"/>
<dbReference type="SUPFAM" id="SSF53098">
    <property type="entry name" value="Ribonuclease H-like"/>
    <property type="match status" value="1"/>
</dbReference>
<comment type="caution">
    <text evidence="3">The sequence shown here is derived from an EMBL/GenBank/DDBJ whole genome shotgun (WGS) entry which is preliminary data.</text>
</comment>
<dbReference type="Pfam" id="PF13546">
    <property type="entry name" value="DDE_5"/>
    <property type="match status" value="1"/>
</dbReference>
<feature type="domain" description="Transposase IS701-like DDE" evidence="2">
    <location>
        <begin position="11"/>
        <end position="264"/>
    </location>
</feature>
<name>A0A1Q8QPZ5_9FIRM</name>
<dbReference type="OrthoDB" id="5418787at2"/>
<organism evidence="3 4">
    <name type="scientific">Desulfosporosinus metallidurans</name>
    <dbReference type="NCBI Taxonomy" id="1888891"/>
    <lineage>
        <taxon>Bacteria</taxon>
        <taxon>Bacillati</taxon>
        <taxon>Bacillota</taxon>
        <taxon>Clostridia</taxon>
        <taxon>Eubacteriales</taxon>
        <taxon>Desulfitobacteriaceae</taxon>
        <taxon>Desulfosporosinus</taxon>
    </lineage>
</organism>
<feature type="transmembrane region" description="Helical" evidence="1">
    <location>
        <begin position="398"/>
        <end position="422"/>
    </location>
</feature>
<evidence type="ECO:0000313" key="3">
    <source>
        <dbReference type="EMBL" id="OLN29386.1"/>
    </source>
</evidence>
<proteinExistence type="predicted"/>
<accession>A0A1Q8QPZ5</accession>
<evidence type="ECO:0000313" key="4">
    <source>
        <dbReference type="Proteomes" id="UP000186102"/>
    </source>
</evidence>